<proteinExistence type="predicted"/>
<dbReference type="OrthoDB" id="5398665at2759"/>
<evidence type="ECO:0000256" key="5">
    <source>
        <dbReference type="ARBA" id="ARBA00023242"/>
    </source>
</evidence>
<dbReference type="InterPro" id="IPR006856">
    <property type="entry name" value="MATalpha_HMGbox"/>
</dbReference>
<protein>
    <recommendedName>
        <fullName evidence="1">Mating-type protein MAT-1</fullName>
    </recommendedName>
</protein>
<comment type="subcellular location">
    <subcellularLocation>
        <location evidence="7">Nucleus</location>
    </subcellularLocation>
</comment>
<keyword evidence="10" id="KW-1185">Reference proteome</keyword>
<dbReference type="STRING" id="331657.A0A4U0XGQ6"/>
<evidence type="ECO:0000256" key="7">
    <source>
        <dbReference type="PROSITE-ProRule" id="PRU00108"/>
    </source>
</evidence>
<dbReference type="CDD" id="cd00086">
    <property type="entry name" value="homeodomain"/>
    <property type="match status" value="1"/>
</dbReference>
<evidence type="ECO:0000256" key="4">
    <source>
        <dbReference type="ARBA" id="ARBA00023163"/>
    </source>
</evidence>
<dbReference type="EMBL" id="NAJN01000249">
    <property type="protein sequence ID" value="TKA76202.1"/>
    <property type="molecule type" value="Genomic_DNA"/>
</dbReference>
<dbReference type="SUPFAM" id="SSF46689">
    <property type="entry name" value="Homeodomain-like"/>
    <property type="match status" value="1"/>
</dbReference>
<reference evidence="9 10" key="1">
    <citation type="submission" date="2017-03" db="EMBL/GenBank/DDBJ databases">
        <title>Genomes of endolithic fungi from Antarctica.</title>
        <authorList>
            <person name="Coleine C."/>
            <person name="Masonjones S."/>
            <person name="Stajich J.E."/>
        </authorList>
    </citation>
    <scope>NUCLEOTIDE SEQUENCE [LARGE SCALE GENOMIC DNA]</scope>
    <source>
        <strain evidence="9 10">CCFEE 5187</strain>
    </source>
</reference>
<dbReference type="Proteomes" id="UP000308768">
    <property type="component" value="Unassembled WGS sequence"/>
</dbReference>
<evidence type="ECO:0000256" key="3">
    <source>
        <dbReference type="ARBA" id="ARBA00023125"/>
    </source>
</evidence>
<keyword evidence="4" id="KW-0804">Transcription</keyword>
<keyword evidence="7" id="KW-0371">Homeobox</keyword>
<dbReference type="GO" id="GO:0045895">
    <property type="term" value="P:positive regulation of mating-type specific transcription, DNA-templated"/>
    <property type="evidence" value="ECO:0007669"/>
    <property type="project" value="InterPro"/>
</dbReference>
<comment type="function">
    <text evidence="6">Mating type proteins are sequence specific DNA-binding proteins that act as master switches in fungal differentiation by controlling gene expression in a cell type-specific fashion. Transcriptional activator that induces the transcription of alpha-specific genes.</text>
</comment>
<dbReference type="AlphaFoldDB" id="A0A4U0XGQ6"/>
<feature type="DNA-binding region" description="Homeobox" evidence="7">
    <location>
        <begin position="147"/>
        <end position="189"/>
    </location>
</feature>
<evidence type="ECO:0000313" key="10">
    <source>
        <dbReference type="Proteomes" id="UP000308768"/>
    </source>
</evidence>
<evidence type="ECO:0000256" key="2">
    <source>
        <dbReference type="ARBA" id="ARBA00023015"/>
    </source>
</evidence>
<gene>
    <name evidence="9" type="ORF">B0A49_03045</name>
</gene>
<keyword evidence="2" id="KW-0805">Transcription regulation</keyword>
<dbReference type="GO" id="GO:0008301">
    <property type="term" value="F:DNA binding, bending"/>
    <property type="evidence" value="ECO:0007669"/>
    <property type="project" value="InterPro"/>
</dbReference>
<evidence type="ECO:0000313" key="9">
    <source>
        <dbReference type="EMBL" id="TKA76202.1"/>
    </source>
</evidence>
<feature type="domain" description="Homeobox" evidence="8">
    <location>
        <begin position="145"/>
        <end position="188"/>
    </location>
</feature>
<dbReference type="PROSITE" id="PS50071">
    <property type="entry name" value="HOMEOBOX_2"/>
    <property type="match status" value="1"/>
</dbReference>
<dbReference type="InterPro" id="IPR001356">
    <property type="entry name" value="HD"/>
</dbReference>
<evidence type="ECO:0000259" key="8">
    <source>
        <dbReference type="PROSITE" id="PS50071"/>
    </source>
</evidence>
<accession>A0A4U0XGQ6</accession>
<keyword evidence="3 7" id="KW-0238">DNA-binding</keyword>
<dbReference type="GO" id="GO:0005634">
    <property type="term" value="C:nucleus"/>
    <property type="evidence" value="ECO:0007669"/>
    <property type="project" value="UniProtKB-SubCell"/>
</dbReference>
<evidence type="ECO:0000256" key="6">
    <source>
        <dbReference type="ARBA" id="ARBA00035106"/>
    </source>
</evidence>
<name>A0A4U0XGQ6_9PEZI</name>
<organism evidence="9 10">
    <name type="scientific">Cryomyces minteri</name>
    <dbReference type="NCBI Taxonomy" id="331657"/>
    <lineage>
        <taxon>Eukaryota</taxon>
        <taxon>Fungi</taxon>
        <taxon>Dikarya</taxon>
        <taxon>Ascomycota</taxon>
        <taxon>Pezizomycotina</taxon>
        <taxon>Dothideomycetes</taxon>
        <taxon>Dothideomycetes incertae sedis</taxon>
        <taxon>Cryomyces</taxon>
    </lineage>
</organism>
<dbReference type="Pfam" id="PF04769">
    <property type="entry name" value="MATalpha_HMGbox"/>
    <property type="match status" value="1"/>
</dbReference>
<dbReference type="InterPro" id="IPR009057">
    <property type="entry name" value="Homeodomain-like_sf"/>
</dbReference>
<comment type="caution">
    <text evidence="9">The sequence shown here is derived from an EMBL/GenBank/DDBJ whole genome shotgun (WGS) entry which is preliminary data.</text>
</comment>
<keyword evidence="5 7" id="KW-0539">Nucleus</keyword>
<sequence length="312" mass="35617">MAFSREGFNRNVEELHSVPTEADEEISTMLSAFSETIRPVAASTVDPFSTEARRMKPLIMSRQVKIPANTLLHSDDLFKLAQVLSQEQMLANHMLAALSDNEREEDRSAEQLALKRCAVYGMFESYYKLLARYVPDTVRLCYNIFEEFFETCQVPNQAEVALLARVEGVDEAEVGAWFAWKRNKVRELFLILLAGTDLRVDDILWQADLSKAKWSILAKAYSIARNYKGKNLASLDRILAVIGFYIEIIPPGWYLSALDWEVAETADVKNMHRKFVAAHSAFDDHLSILNFLVENTVSFRHEAQLLCRETLL</sequence>
<evidence type="ECO:0000256" key="1">
    <source>
        <dbReference type="ARBA" id="ARBA00015083"/>
    </source>
</evidence>